<dbReference type="GO" id="GO:0003886">
    <property type="term" value="F:DNA (cytosine-5-)-methyltransferase activity"/>
    <property type="evidence" value="ECO:0007669"/>
    <property type="project" value="UniProtKB-EC"/>
</dbReference>
<proteinExistence type="inferred from homology"/>
<evidence type="ECO:0000313" key="14">
    <source>
        <dbReference type="Proteomes" id="UP000045706"/>
    </source>
</evidence>
<name>A0A0G4L1V7_VERLO</name>
<protein>
    <recommendedName>
        <fullName evidence="2">DNA (cytosine-5-)-methyltransferase</fullName>
        <ecNumber evidence="2">2.1.1.37</ecNumber>
    </recommendedName>
</protein>
<dbReference type="Proteomes" id="UP000044602">
    <property type="component" value="Unassembled WGS sequence"/>
</dbReference>
<reference evidence="13 14" key="1">
    <citation type="submission" date="2015-05" db="EMBL/GenBank/DDBJ databases">
        <authorList>
            <person name="Fogelqvist Johan"/>
        </authorList>
    </citation>
    <scope>NUCLEOTIDE SEQUENCE [LARGE SCALE GENOMIC DNA]</scope>
    <source>
        <strain evidence="12">VL1</strain>
        <strain evidence="11">VL2</strain>
    </source>
</reference>
<feature type="region of interest" description="Disordered" evidence="9">
    <location>
        <begin position="1"/>
        <end position="36"/>
    </location>
</feature>
<dbReference type="Gene3D" id="3.90.120.10">
    <property type="entry name" value="DNA Methylase, subunit A, domain 2"/>
    <property type="match status" value="1"/>
</dbReference>
<dbReference type="PROSITE" id="PS00094">
    <property type="entry name" value="C5_MTASE_1"/>
    <property type="match status" value="1"/>
</dbReference>
<dbReference type="PROSITE" id="PS51038">
    <property type="entry name" value="BAH"/>
    <property type="match status" value="1"/>
</dbReference>
<dbReference type="InterPro" id="IPR001025">
    <property type="entry name" value="BAH_dom"/>
</dbReference>
<dbReference type="STRING" id="100787.A0A0G4L1V7"/>
<accession>A0A0G4L1V7</accession>
<feature type="compositionally biased region" description="Low complexity" evidence="9">
    <location>
        <begin position="1266"/>
        <end position="1284"/>
    </location>
</feature>
<dbReference type="Gene3D" id="2.30.30.490">
    <property type="match status" value="1"/>
</dbReference>
<evidence type="ECO:0000256" key="9">
    <source>
        <dbReference type="SAM" id="MobiDB-lite"/>
    </source>
</evidence>
<keyword evidence="7" id="KW-0539">Nucleus</keyword>
<dbReference type="GO" id="GO:0003682">
    <property type="term" value="F:chromatin binding"/>
    <property type="evidence" value="ECO:0007669"/>
    <property type="project" value="InterPro"/>
</dbReference>
<dbReference type="EMBL" id="CVQH01026971">
    <property type="protein sequence ID" value="CRK41491.1"/>
    <property type="molecule type" value="Genomic_DNA"/>
</dbReference>
<gene>
    <name evidence="12" type="ORF">BN1708_001815</name>
    <name evidence="11" type="ORF">BN1723_010872</name>
</gene>
<feature type="compositionally biased region" description="Basic and acidic residues" evidence="9">
    <location>
        <begin position="1309"/>
        <end position="1326"/>
    </location>
</feature>
<keyword evidence="4 8" id="KW-0808">Transferase</keyword>
<dbReference type="EMBL" id="CVQI01006557">
    <property type="protein sequence ID" value="CRK15964.1"/>
    <property type="molecule type" value="Genomic_DNA"/>
</dbReference>
<dbReference type="PANTHER" id="PTHR10629">
    <property type="entry name" value="CYTOSINE-SPECIFIC METHYLTRANSFERASE"/>
    <property type="match status" value="1"/>
</dbReference>
<evidence type="ECO:0000256" key="4">
    <source>
        <dbReference type="ARBA" id="ARBA00022679"/>
    </source>
</evidence>
<dbReference type="InterPro" id="IPR043151">
    <property type="entry name" value="BAH_sf"/>
</dbReference>
<evidence type="ECO:0000256" key="2">
    <source>
        <dbReference type="ARBA" id="ARBA00011975"/>
    </source>
</evidence>
<dbReference type="GO" id="GO:0032259">
    <property type="term" value="P:methylation"/>
    <property type="evidence" value="ECO:0007669"/>
    <property type="project" value="UniProtKB-KW"/>
</dbReference>
<dbReference type="Pfam" id="PF00145">
    <property type="entry name" value="DNA_methylase"/>
    <property type="match status" value="1"/>
</dbReference>
<feature type="region of interest" description="Disordered" evidence="9">
    <location>
        <begin position="57"/>
        <end position="78"/>
    </location>
</feature>
<evidence type="ECO:0000256" key="1">
    <source>
        <dbReference type="ARBA" id="ARBA00004123"/>
    </source>
</evidence>
<sequence>MPYFIYDDVDTSADDSSSTHSREVNGIPNSEDAYSGDTEVMIDDGYWPEVDDEWLPDGRCSSTPHDDDDDAATLQPGDLLPWENDEIGLVQDERGKTLGRLLSPSVDTLAKSRGFTVTIPESTLVHPVSSFSGFCAPAPERKEKCAVEALLKNPVSLRKDDFFEIELGQFVVYRHSASDRDKPPHRRQYPYEMRPLQTLCTKAAHSTLFADGILSHGDAKFFVRGIAFEELPLGNYGMAEPTVGDQIWISSTLNQRMGKQNLYYKLTTPAKEYARYHHGFLWVADLAKHVVDYMAAAGDKKRRVEFRHFKSHFHRWLIQAHGRHAVFNRWLDQYGRTDFRVAVNAYSDFIYKEAHGVLASQQVFFHTFWKEIKSYTAYKPYGLVLNDASGRVSAGQSPEAEPSGPRGFDSASSLLGSNLRAQNGKRSSTPPPTVVTPYIYDCFAHMPFGHLIEEVNLSQRTEKLRNALIEQQHLQPGSHVHKSARHLDTARVARAKGLQRPVCVGDVISTPRDEGLDSKWKREVAAGFDDVDRWLGLVQRIHISKAGKRLFDVIWIYRPVDTICGQMKYPWDNELFLSDHCSCYDKHDKIEEGEVLAIHTIQWGGSPTSADFFCRQTYLHEEHRWITLKEEHKTCSHRAPRVVDPDNYRVGETVLALLNPSGKRLEPCELVTAPTKPGVKMELRKLLRRIEVDPCSQARPNELVYSDEIYSVLLAAVYGRCLVRYYSPGETVQTPYDRDGVGNAFYVSTYLQDTLGTKTCEPFSHERPFPKTFRQGMDPSEGFTKLQGFDLFCGGGNFGRGLEESGAVEMRWANDINMRAIHTYMANLDDPSRVSPFAGSIDDLARLALEGRFASNVPAVGKVDFVSGGSPCPGFSRLTVDKTTPNQRKNQSLVAAFASFIDIYRPKYGLLENVVEIIQGRKTREEDVFCQLICAIVGMGYQTRFFLLDAWTFGSPQSRSRIFLAFAAPGLRLPEVPMQSHRPLAMRSRSLGLLSNGEPMLRKTFTPTAFASVTARQALADLPDIADAKADCCIPFPDHRQSIGVTQLLRPQLGCIPTRPWGLNLGTAHNKGDGPMTAAELSLYPQAKRRGPSSKAFGRLRPDRLMGTITTKPSPSDGYGRAVLHWAQNRILTVMEARRAQGFRDHEVILGTPAEQWKTVGNSVAREVSLALGLSFRAAWLASLIKGDEHLPLPRPMVRQPTMGGVEAERRKTQRQQLPADDEATLVQREGGDTPDTPLRHPAVERFTATHVSHSYPTPAKHGTPRRAMTPRRASSRRSSPTVAHGMTAYDPHDESIFGSETGLPIRKPRGDHERVTDWRGRRAVDETYAPPSDYESERTTTTSQDPEVWTPEPSRDLSATPATSVEGESRVDSAASARTRPANSVMYRLFTSKRKTAGEEKREAKRTCLP</sequence>
<dbReference type="SUPFAM" id="SSF53335">
    <property type="entry name" value="S-adenosyl-L-methionine-dependent methyltransferases"/>
    <property type="match status" value="1"/>
</dbReference>
<feature type="domain" description="BAH" evidence="10">
    <location>
        <begin position="500"/>
        <end position="629"/>
    </location>
</feature>
<keyword evidence="5 8" id="KW-0949">S-adenosyl-L-methionine</keyword>
<dbReference type="GO" id="GO:0005634">
    <property type="term" value="C:nucleus"/>
    <property type="evidence" value="ECO:0007669"/>
    <property type="project" value="UniProtKB-SubCell"/>
</dbReference>
<keyword evidence="13" id="KW-1185">Reference proteome</keyword>
<feature type="region of interest" description="Disordered" evidence="9">
    <location>
        <begin position="1254"/>
        <end position="1411"/>
    </location>
</feature>
<evidence type="ECO:0000256" key="5">
    <source>
        <dbReference type="ARBA" id="ARBA00022691"/>
    </source>
</evidence>
<dbReference type="InterPro" id="IPR050390">
    <property type="entry name" value="C5-Methyltransferase"/>
</dbReference>
<feature type="region of interest" description="Disordered" evidence="9">
    <location>
        <begin position="1195"/>
        <end position="1240"/>
    </location>
</feature>
<dbReference type="InterPro" id="IPR029063">
    <property type="entry name" value="SAM-dependent_MTases_sf"/>
</dbReference>
<comment type="subcellular location">
    <subcellularLocation>
        <location evidence="1">Nucleus</location>
    </subcellularLocation>
</comment>
<dbReference type="PANTHER" id="PTHR10629:SF54">
    <property type="entry name" value="DNA METHYLTRANSFERASE DIM-2"/>
    <property type="match status" value="1"/>
</dbReference>
<dbReference type="Pfam" id="PF25423">
    <property type="entry name" value="DUF7893"/>
    <property type="match status" value="1"/>
</dbReference>
<feature type="compositionally biased region" description="Basic and acidic residues" evidence="9">
    <location>
        <begin position="1397"/>
        <end position="1411"/>
    </location>
</feature>
<dbReference type="GO" id="GO:0044027">
    <property type="term" value="P:negative regulation of gene expression via chromosomal CpG island methylation"/>
    <property type="evidence" value="ECO:0007669"/>
    <property type="project" value="TreeGrafter"/>
</dbReference>
<dbReference type="InterPro" id="IPR001525">
    <property type="entry name" value="C5_MeTfrase"/>
</dbReference>
<evidence type="ECO:0000256" key="7">
    <source>
        <dbReference type="ARBA" id="ARBA00023242"/>
    </source>
</evidence>
<dbReference type="PRINTS" id="PR00105">
    <property type="entry name" value="C5METTRFRASE"/>
</dbReference>
<dbReference type="GO" id="GO:0003677">
    <property type="term" value="F:DNA binding"/>
    <property type="evidence" value="ECO:0007669"/>
    <property type="project" value="UniProtKB-KW"/>
</dbReference>
<evidence type="ECO:0000256" key="8">
    <source>
        <dbReference type="PROSITE-ProRule" id="PRU01016"/>
    </source>
</evidence>
<comment type="similarity">
    <text evidence="8">Belongs to the class I-like SAM-binding methyltransferase superfamily. C5-methyltransferase family.</text>
</comment>
<keyword evidence="6" id="KW-0238">DNA-binding</keyword>
<dbReference type="Gene3D" id="3.40.50.150">
    <property type="entry name" value="Vaccinia Virus protein VP39"/>
    <property type="match status" value="1"/>
</dbReference>
<keyword evidence="3 8" id="KW-0489">Methyltransferase</keyword>
<evidence type="ECO:0000313" key="11">
    <source>
        <dbReference type="EMBL" id="CRK15964.1"/>
    </source>
</evidence>
<evidence type="ECO:0000259" key="10">
    <source>
        <dbReference type="PROSITE" id="PS51038"/>
    </source>
</evidence>
<dbReference type="InterPro" id="IPR057215">
    <property type="entry name" value="DUF7893"/>
</dbReference>
<evidence type="ECO:0000256" key="3">
    <source>
        <dbReference type="ARBA" id="ARBA00022603"/>
    </source>
</evidence>
<feature type="active site" evidence="8">
    <location>
        <position position="872"/>
    </location>
</feature>
<evidence type="ECO:0000256" key="6">
    <source>
        <dbReference type="ARBA" id="ARBA00023125"/>
    </source>
</evidence>
<dbReference type="Proteomes" id="UP000045706">
    <property type="component" value="Unassembled WGS sequence"/>
</dbReference>
<evidence type="ECO:0000313" key="12">
    <source>
        <dbReference type="EMBL" id="CRK41491.1"/>
    </source>
</evidence>
<dbReference type="PROSITE" id="PS51679">
    <property type="entry name" value="SAM_MT_C5"/>
    <property type="match status" value="1"/>
</dbReference>
<organism evidence="11 14">
    <name type="scientific">Verticillium longisporum</name>
    <name type="common">Verticillium dahliae var. longisporum</name>
    <dbReference type="NCBI Taxonomy" id="100787"/>
    <lineage>
        <taxon>Eukaryota</taxon>
        <taxon>Fungi</taxon>
        <taxon>Dikarya</taxon>
        <taxon>Ascomycota</taxon>
        <taxon>Pezizomycotina</taxon>
        <taxon>Sordariomycetes</taxon>
        <taxon>Hypocreomycetidae</taxon>
        <taxon>Glomerellales</taxon>
        <taxon>Plectosphaerellaceae</taxon>
        <taxon>Verticillium</taxon>
    </lineage>
</organism>
<dbReference type="InterPro" id="IPR018117">
    <property type="entry name" value="C5_DNA_meth_AS"/>
</dbReference>
<dbReference type="EC" id="2.1.1.37" evidence="2"/>
<evidence type="ECO:0000313" key="13">
    <source>
        <dbReference type="Proteomes" id="UP000044602"/>
    </source>
</evidence>